<evidence type="ECO:0000313" key="4">
    <source>
        <dbReference type="EMBL" id="MBC2777771.1"/>
    </source>
</evidence>
<dbReference type="Proteomes" id="UP000564378">
    <property type="component" value="Unassembled WGS sequence"/>
</dbReference>
<dbReference type="InterPro" id="IPR012495">
    <property type="entry name" value="TadE-like_dom"/>
</dbReference>
<keyword evidence="2" id="KW-1133">Transmembrane helix</keyword>
<feature type="domain" description="TadE-like" evidence="3">
    <location>
        <begin position="16"/>
        <end position="57"/>
    </location>
</feature>
<gene>
    <name evidence="4" type="ORF">H6P80_09065</name>
</gene>
<evidence type="ECO:0000256" key="1">
    <source>
        <dbReference type="SAM" id="MobiDB-lite"/>
    </source>
</evidence>
<feature type="transmembrane region" description="Helical" evidence="2">
    <location>
        <begin position="22"/>
        <end position="44"/>
    </location>
</feature>
<reference evidence="4 5" key="1">
    <citation type="submission" date="2020-08" db="EMBL/GenBank/DDBJ databases">
        <title>Draft genome sequence of Parasphingopyxis sp. GrpM-11.</title>
        <authorList>
            <person name="Oh J."/>
            <person name="Roh D.-H."/>
        </authorList>
    </citation>
    <scope>NUCLEOTIDE SEQUENCE [LARGE SCALE GENOMIC DNA]</scope>
    <source>
        <strain evidence="4 5">GrpM-11</strain>
    </source>
</reference>
<feature type="region of interest" description="Disordered" evidence="1">
    <location>
        <begin position="132"/>
        <end position="152"/>
    </location>
</feature>
<dbReference type="EMBL" id="JACJVJ010000002">
    <property type="protein sequence ID" value="MBC2777771.1"/>
    <property type="molecule type" value="Genomic_DNA"/>
</dbReference>
<protein>
    <submittedName>
        <fullName evidence="4">Pilus assembly protein</fullName>
    </submittedName>
</protein>
<evidence type="ECO:0000313" key="5">
    <source>
        <dbReference type="Proteomes" id="UP000564378"/>
    </source>
</evidence>
<dbReference type="RefSeq" id="WP_185801086.1">
    <property type="nucleotide sequence ID" value="NZ_JACJVJ010000002.1"/>
</dbReference>
<keyword evidence="2" id="KW-0472">Membrane</keyword>
<proteinExistence type="predicted"/>
<organism evidence="4 5">
    <name type="scientific">Parasphingopyxis marina</name>
    <dbReference type="NCBI Taxonomy" id="2761622"/>
    <lineage>
        <taxon>Bacteria</taxon>
        <taxon>Pseudomonadati</taxon>
        <taxon>Pseudomonadota</taxon>
        <taxon>Alphaproteobacteria</taxon>
        <taxon>Sphingomonadales</taxon>
        <taxon>Sphingomonadaceae</taxon>
        <taxon>Parasphingopyxis</taxon>
    </lineage>
</organism>
<comment type="caution">
    <text evidence="4">The sequence shown here is derived from an EMBL/GenBank/DDBJ whole genome shotgun (WGS) entry which is preliminary data.</text>
</comment>
<sequence>MRKLMPLNSLRDNTSGVALTEFAFSLPILLSLIFGGLETANYALAHMRVSQLAMTVADNAGRVSTTIDESQIYEIFAGAALVGESLDFEPNGRIVLSSLRENGETGSNAGQEINWQRCWGDLTSVTPAYGVQGTGSTNDDLEDGMGPPGNQIQSAPGTAVMFVEVTYDYQPLVEQLNLLGTRQIRYESAFNVRERTNQNITNTQGLAVNGC</sequence>
<evidence type="ECO:0000256" key="2">
    <source>
        <dbReference type="SAM" id="Phobius"/>
    </source>
</evidence>
<dbReference type="AlphaFoldDB" id="A0A842HZH9"/>
<evidence type="ECO:0000259" key="3">
    <source>
        <dbReference type="Pfam" id="PF07811"/>
    </source>
</evidence>
<keyword evidence="5" id="KW-1185">Reference proteome</keyword>
<accession>A0A842HZH9</accession>
<keyword evidence="2" id="KW-0812">Transmembrane</keyword>
<name>A0A842HZH9_9SPHN</name>
<dbReference type="Pfam" id="PF07811">
    <property type="entry name" value="TadE"/>
    <property type="match status" value="1"/>
</dbReference>